<accession>A0AAE1EWF2</accession>
<feature type="compositionally biased region" description="Basic and acidic residues" evidence="1">
    <location>
        <begin position="1"/>
        <end position="10"/>
    </location>
</feature>
<evidence type="ECO:0000256" key="1">
    <source>
        <dbReference type="SAM" id="MobiDB-lite"/>
    </source>
</evidence>
<dbReference type="AlphaFoldDB" id="A0AAE1EWF2"/>
<dbReference type="Proteomes" id="UP001286313">
    <property type="component" value="Unassembled WGS sequence"/>
</dbReference>
<feature type="compositionally biased region" description="Basic and acidic residues" evidence="1">
    <location>
        <begin position="22"/>
        <end position="40"/>
    </location>
</feature>
<feature type="region of interest" description="Disordered" evidence="1">
    <location>
        <begin position="1"/>
        <end position="40"/>
    </location>
</feature>
<sequence length="170" mass="19268">MKASNEREWRGSTVGENEEGESERPPETRRVSEASEKREGWMEARALVERGEEVRGRLELAHTLSRCYKTNKTTSIFRDTRLKEVALHTIGHLSKCEKKNGVIKEKRREGDVKIEGGRGCMLEEIGGEGGDKEADVRGERTYYQGQGKGKRCREVEGWSRGRGREETGQG</sequence>
<dbReference type="EMBL" id="JAWQEG010004203">
    <property type="protein sequence ID" value="KAK3862595.1"/>
    <property type="molecule type" value="Genomic_DNA"/>
</dbReference>
<evidence type="ECO:0000313" key="3">
    <source>
        <dbReference type="Proteomes" id="UP001286313"/>
    </source>
</evidence>
<feature type="compositionally biased region" description="Basic and acidic residues" evidence="1">
    <location>
        <begin position="152"/>
        <end position="170"/>
    </location>
</feature>
<organism evidence="2 3">
    <name type="scientific">Petrolisthes cinctipes</name>
    <name type="common">Flat porcelain crab</name>
    <dbReference type="NCBI Taxonomy" id="88211"/>
    <lineage>
        <taxon>Eukaryota</taxon>
        <taxon>Metazoa</taxon>
        <taxon>Ecdysozoa</taxon>
        <taxon>Arthropoda</taxon>
        <taxon>Crustacea</taxon>
        <taxon>Multicrustacea</taxon>
        <taxon>Malacostraca</taxon>
        <taxon>Eumalacostraca</taxon>
        <taxon>Eucarida</taxon>
        <taxon>Decapoda</taxon>
        <taxon>Pleocyemata</taxon>
        <taxon>Anomura</taxon>
        <taxon>Galatheoidea</taxon>
        <taxon>Porcellanidae</taxon>
        <taxon>Petrolisthes</taxon>
    </lineage>
</organism>
<evidence type="ECO:0000313" key="2">
    <source>
        <dbReference type="EMBL" id="KAK3862595.1"/>
    </source>
</evidence>
<feature type="region of interest" description="Disordered" evidence="1">
    <location>
        <begin position="146"/>
        <end position="170"/>
    </location>
</feature>
<name>A0AAE1EWF2_PETCI</name>
<reference evidence="2" key="1">
    <citation type="submission" date="2023-10" db="EMBL/GenBank/DDBJ databases">
        <title>Genome assemblies of two species of porcelain crab, Petrolisthes cinctipes and Petrolisthes manimaculis (Anomura: Porcellanidae).</title>
        <authorList>
            <person name="Angst P."/>
        </authorList>
    </citation>
    <scope>NUCLEOTIDE SEQUENCE</scope>
    <source>
        <strain evidence="2">PB745_01</strain>
        <tissue evidence="2">Gill</tissue>
    </source>
</reference>
<keyword evidence="3" id="KW-1185">Reference proteome</keyword>
<gene>
    <name evidence="2" type="ORF">Pcinc_031559</name>
</gene>
<protein>
    <submittedName>
        <fullName evidence="2">Uncharacterized protein</fullName>
    </submittedName>
</protein>
<proteinExistence type="predicted"/>
<comment type="caution">
    <text evidence="2">The sequence shown here is derived from an EMBL/GenBank/DDBJ whole genome shotgun (WGS) entry which is preliminary data.</text>
</comment>